<feature type="compositionally biased region" description="Basic and acidic residues" evidence="5">
    <location>
        <begin position="565"/>
        <end position="574"/>
    </location>
</feature>
<evidence type="ECO:0000256" key="3">
    <source>
        <dbReference type="ARBA" id="ARBA00023089"/>
    </source>
</evidence>
<feature type="compositionally biased region" description="Acidic residues" evidence="5">
    <location>
        <begin position="182"/>
        <end position="192"/>
    </location>
</feature>
<comment type="similarity">
    <text evidence="1 4">Belongs to the Frigida family.</text>
</comment>
<name>A0AAQ3SS38_PASNO</name>
<keyword evidence="4" id="KW-0217">Developmental protein</keyword>
<feature type="compositionally biased region" description="Acidic residues" evidence="5">
    <location>
        <begin position="87"/>
        <end position="109"/>
    </location>
</feature>
<evidence type="ECO:0000256" key="1">
    <source>
        <dbReference type="ARBA" id="ARBA00008956"/>
    </source>
</evidence>
<dbReference type="EMBL" id="CP144746">
    <property type="protein sequence ID" value="WVZ59760.1"/>
    <property type="molecule type" value="Genomic_DNA"/>
</dbReference>
<feature type="region of interest" description="Disordered" evidence="5">
    <location>
        <begin position="84"/>
        <end position="120"/>
    </location>
</feature>
<feature type="region of interest" description="Disordered" evidence="5">
    <location>
        <begin position="207"/>
        <end position="237"/>
    </location>
</feature>
<feature type="region of interest" description="Disordered" evidence="5">
    <location>
        <begin position="543"/>
        <end position="659"/>
    </location>
</feature>
<dbReference type="AlphaFoldDB" id="A0AAQ3SS38"/>
<protein>
    <recommendedName>
        <fullName evidence="4">FRIGIDA-like protein</fullName>
    </recommendedName>
</protein>
<dbReference type="PANTHER" id="PTHR31791:SF47">
    <property type="entry name" value="INACTIVE FRIGIDA-LIKE PROTEIN 2"/>
    <property type="match status" value="1"/>
</dbReference>
<keyword evidence="3 4" id="KW-0287">Flowering</keyword>
<keyword evidence="2 4" id="KW-0221">Differentiation</keyword>
<keyword evidence="7" id="KW-1185">Reference proteome</keyword>
<sequence length="715" mass="80361">MAVSELEAAVAALPGKRDALREAYDRLAACSPSPLSFAWEDLDAHLSSLQASISLRFRQFQVLEAAHTAPADVAFGRTRRDRTTGVLEEEDEEEAEEEEMQEGVYDEADDKIGNDGKNDEEVVDEVGEVNEDTNMDQMVAKKASAMLGNEEEGASMEEEQGTSMDEMAAKKASPVHCRAEEDASMEEEPDTNMDEMMAKKVSAVQGKEAAACSEKQEEEAEDHGAHEVEEDAKNSTKGEAVVAKEVSRDQGNQALPDRFNDRTSACTSMDAQRSLKLICTSIMLNSEDRDAFCHAPDAAALALQIVELFLHSKILKTRKFWANCVRIIQMVPVAVTKPSADTIEQAKRVARDWNKMIVNPGSCMVLGNLASWGLLYFLISYNIVSEFDTKEIFHLFGTIPRKNWKNSAFLIKAIGLTDRIPVQGLLVNIFIFSTELMDYLIKNGQQRYVLYLARGLNLVDKCSPLSLLKGYIERAEQTARKICEKTMTLQSLRAVIIKEIDNLERALDIAKQEITDSSLYTSISAEIFVLLDEFVEKERSLANASTASTSNSQQQQIENNKKRKVQEQKKIENNKKHKKVRQQKHHKGQENQQQGQASKLREELAKKRNKPQQEQQQKQDKPKEKQQQKQDKPNEKQQNKQKCTKRKQASSAVRGMAPGGHFGYTPYTRMHHHGYPAQPVWPVNHFAALFVPQLGAPGYVGPVNPFYSCPEFCPW</sequence>
<feature type="compositionally biased region" description="Basic and acidic residues" evidence="5">
    <location>
        <begin position="617"/>
        <end position="638"/>
    </location>
</feature>
<reference evidence="6 7" key="1">
    <citation type="submission" date="2024-02" db="EMBL/GenBank/DDBJ databases">
        <title>High-quality chromosome-scale genome assembly of Pensacola bahiagrass (Paspalum notatum Flugge var. saurae).</title>
        <authorList>
            <person name="Vega J.M."/>
            <person name="Podio M."/>
            <person name="Orjuela J."/>
            <person name="Siena L.A."/>
            <person name="Pessino S.C."/>
            <person name="Combes M.C."/>
            <person name="Mariac C."/>
            <person name="Albertini E."/>
            <person name="Pupilli F."/>
            <person name="Ortiz J.P.A."/>
            <person name="Leblanc O."/>
        </authorList>
    </citation>
    <scope>NUCLEOTIDE SEQUENCE [LARGE SCALE GENOMIC DNA]</scope>
    <source>
        <strain evidence="6">R1</strain>
        <tissue evidence="6">Leaf</tissue>
    </source>
</reference>
<evidence type="ECO:0000313" key="7">
    <source>
        <dbReference type="Proteomes" id="UP001341281"/>
    </source>
</evidence>
<evidence type="ECO:0000256" key="5">
    <source>
        <dbReference type="SAM" id="MobiDB-lite"/>
    </source>
</evidence>
<feature type="compositionally biased region" description="Low complexity" evidence="5">
    <location>
        <begin position="543"/>
        <end position="556"/>
    </location>
</feature>
<dbReference type="InterPro" id="IPR012474">
    <property type="entry name" value="Frigida"/>
</dbReference>
<gene>
    <name evidence="6" type="ORF">U9M48_009861</name>
</gene>
<evidence type="ECO:0000256" key="4">
    <source>
        <dbReference type="RuleBase" id="RU364012"/>
    </source>
</evidence>
<dbReference type="Pfam" id="PF07899">
    <property type="entry name" value="Frigida"/>
    <property type="match status" value="1"/>
</dbReference>
<proteinExistence type="inferred from homology"/>
<feature type="compositionally biased region" description="Basic and acidic residues" evidence="5">
    <location>
        <begin position="222"/>
        <end position="236"/>
    </location>
</feature>
<evidence type="ECO:0000313" key="6">
    <source>
        <dbReference type="EMBL" id="WVZ59760.1"/>
    </source>
</evidence>
<feature type="compositionally biased region" description="Basic and acidic residues" evidence="5">
    <location>
        <begin position="110"/>
        <end position="120"/>
    </location>
</feature>
<evidence type="ECO:0000256" key="2">
    <source>
        <dbReference type="ARBA" id="ARBA00022782"/>
    </source>
</evidence>
<feature type="region of interest" description="Disordered" evidence="5">
    <location>
        <begin position="173"/>
        <end position="192"/>
    </location>
</feature>
<accession>A0AAQ3SS38</accession>
<dbReference type="Proteomes" id="UP001341281">
    <property type="component" value="Chromosome 02"/>
</dbReference>
<dbReference type="GO" id="GO:0030154">
    <property type="term" value="P:cell differentiation"/>
    <property type="evidence" value="ECO:0007669"/>
    <property type="project" value="UniProtKB-KW"/>
</dbReference>
<feature type="compositionally biased region" description="Basic residues" evidence="5">
    <location>
        <begin position="575"/>
        <end position="587"/>
    </location>
</feature>
<organism evidence="6 7">
    <name type="scientific">Paspalum notatum var. saurae</name>
    <dbReference type="NCBI Taxonomy" id="547442"/>
    <lineage>
        <taxon>Eukaryota</taxon>
        <taxon>Viridiplantae</taxon>
        <taxon>Streptophyta</taxon>
        <taxon>Embryophyta</taxon>
        <taxon>Tracheophyta</taxon>
        <taxon>Spermatophyta</taxon>
        <taxon>Magnoliopsida</taxon>
        <taxon>Liliopsida</taxon>
        <taxon>Poales</taxon>
        <taxon>Poaceae</taxon>
        <taxon>PACMAD clade</taxon>
        <taxon>Panicoideae</taxon>
        <taxon>Andropogonodae</taxon>
        <taxon>Paspaleae</taxon>
        <taxon>Paspalinae</taxon>
        <taxon>Paspalum</taxon>
    </lineage>
</organism>
<dbReference type="PANTHER" id="PTHR31791">
    <property type="entry name" value="FRIGIDA-LIKE PROTEIN 3-RELATED"/>
    <property type="match status" value="1"/>
</dbReference>
<dbReference type="GO" id="GO:0009908">
    <property type="term" value="P:flower development"/>
    <property type="evidence" value="ECO:0007669"/>
    <property type="project" value="UniProtKB-KW"/>
</dbReference>